<proteinExistence type="predicted"/>
<dbReference type="Proteomes" id="UP000050384">
    <property type="component" value="Unassembled WGS sequence"/>
</dbReference>
<organism evidence="1 2">
    <name type="scientific">Pseudomonas syringae pv. spinaceae</name>
    <dbReference type="NCBI Taxonomy" id="264459"/>
    <lineage>
        <taxon>Bacteria</taxon>
        <taxon>Pseudomonadati</taxon>
        <taxon>Pseudomonadota</taxon>
        <taxon>Gammaproteobacteria</taxon>
        <taxon>Pseudomonadales</taxon>
        <taxon>Pseudomonadaceae</taxon>
        <taxon>Pseudomonas</taxon>
        <taxon>Pseudomonas syringae</taxon>
    </lineage>
</organism>
<accession>A0A0Q0BPP9</accession>
<evidence type="ECO:0000313" key="1">
    <source>
        <dbReference type="EMBL" id="KPY75612.1"/>
    </source>
</evidence>
<comment type="caution">
    <text evidence="1">The sequence shown here is derived from an EMBL/GenBank/DDBJ whole genome shotgun (WGS) entry which is preliminary data.</text>
</comment>
<dbReference type="AlphaFoldDB" id="A0A0Q0BPP9"/>
<dbReference type="EMBL" id="LJRI01001084">
    <property type="protein sequence ID" value="KPY75612.1"/>
    <property type="molecule type" value="Genomic_DNA"/>
</dbReference>
<name>A0A0Q0BPP9_PSESX</name>
<protein>
    <submittedName>
        <fullName evidence="1">Methyl-accepting chemotaxis protein</fullName>
    </submittedName>
</protein>
<evidence type="ECO:0000313" key="2">
    <source>
        <dbReference type="Proteomes" id="UP000050384"/>
    </source>
</evidence>
<reference evidence="1 2" key="1">
    <citation type="submission" date="2015-09" db="EMBL/GenBank/DDBJ databases">
        <title>Genome announcement of multiple Pseudomonas syringae strains.</title>
        <authorList>
            <person name="Thakur S."/>
            <person name="Wang P.W."/>
            <person name="Gong Y."/>
            <person name="Weir B.S."/>
            <person name="Guttman D.S."/>
        </authorList>
    </citation>
    <scope>NUCLEOTIDE SEQUENCE [LARGE SCALE GENOMIC DNA]</scope>
    <source>
        <strain evidence="1 2">ICMP16929</strain>
    </source>
</reference>
<sequence length="202" mass="22984">MFDLLDGRARSGATVEQHGAVSNECLGGVRRYFGKAHGHRFRLKHQAHCMQKQHRVGPGGQAGHGKLLALRVEGRRGFFLLQTPGHQRRVTVDICADLQHRRFAIATGQRGQVRFGHDRRNGHRTPVNALEAQHQTGFFGKQRRGVVVKNQLGHVQPLRTWEADRLTRSTLPAHRLKLMRRHHPHGSVRSGSWPPAPLWRFF</sequence>
<gene>
    <name evidence="1" type="ORF">ALO94_201288</name>
</gene>